<dbReference type="EMBL" id="CP076022">
    <property type="protein sequence ID" value="QWC09878.1"/>
    <property type="molecule type" value="Genomic_DNA"/>
</dbReference>
<gene>
    <name evidence="2" type="ORF">KKR91_15690</name>
</gene>
<keyword evidence="3" id="KW-1185">Reference proteome</keyword>
<dbReference type="Gene3D" id="3.30.1310.20">
    <property type="entry name" value="PRTase-like"/>
    <property type="match status" value="1"/>
</dbReference>
<organism evidence="2 3">
    <name type="scientific">Arthrobacter jiangjiafuii</name>
    <dbReference type="NCBI Taxonomy" id="2817475"/>
    <lineage>
        <taxon>Bacteria</taxon>
        <taxon>Bacillati</taxon>
        <taxon>Actinomycetota</taxon>
        <taxon>Actinomycetes</taxon>
        <taxon>Micrococcales</taxon>
        <taxon>Micrococcaceae</taxon>
        <taxon>Arthrobacter</taxon>
    </lineage>
</organism>
<dbReference type="Pfam" id="PF00156">
    <property type="entry name" value="Pribosyltran"/>
    <property type="match status" value="1"/>
</dbReference>
<keyword evidence="2" id="KW-0328">Glycosyltransferase</keyword>
<sequence>MSASRPYRDRQDAGRALGVELAPYFGAPRLLVLGLPRGGVPVAAAVAGVLRAPLDIVAVRKVGVPAQPELAAGAMAWLAGNVTTVRNETVLADWQRAMGSFQPQDAGAADRAFDEAAAISLLELIRRDKLYRMRRPPLDVSGRTVIVVDDGLATGSTMRAALLALRAQEPARLVAAAPVSCGNAADAAAVADDVVIPWNGAGLSAVGQAYAVFGQTTDDEVRKILGTP</sequence>
<keyword evidence="2" id="KW-0808">Transferase</keyword>
<dbReference type="SUPFAM" id="SSF53271">
    <property type="entry name" value="PRTase-like"/>
    <property type="match status" value="1"/>
</dbReference>
<name>A0A975M4K9_9MICC</name>
<reference evidence="2 3" key="1">
    <citation type="submission" date="2021-05" db="EMBL/GenBank/DDBJ databases">
        <title>Novel species in genus Arthrobacter.</title>
        <authorList>
            <person name="Zhang G."/>
        </authorList>
    </citation>
    <scope>NUCLEOTIDE SEQUENCE [LARGE SCALE GENOMIC DNA]</scope>
    <source>
        <strain evidence="3">zg-ZUI227</strain>
    </source>
</reference>
<dbReference type="Proteomes" id="UP000676885">
    <property type="component" value="Chromosome"/>
</dbReference>
<dbReference type="CDD" id="cd06223">
    <property type="entry name" value="PRTases_typeI"/>
    <property type="match status" value="1"/>
</dbReference>
<dbReference type="GO" id="GO:0016757">
    <property type="term" value="F:glycosyltransferase activity"/>
    <property type="evidence" value="ECO:0007669"/>
    <property type="project" value="UniProtKB-KW"/>
</dbReference>
<feature type="domain" description="Phosphoribosyltransferase" evidence="1">
    <location>
        <begin position="29"/>
        <end position="179"/>
    </location>
</feature>
<accession>A0A975M4K9</accession>
<dbReference type="InterPro" id="IPR000836">
    <property type="entry name" value="PRTase_dom"/>
</dbReference>
<dbReference type="RefSeq" id="WP_210227440.1">
    <property type="nucleotide sequence ID" value="NZ_CP076022.1"/>
</dbReference>
<dbReference type="InterPro" id="IPR029057">
    <property type="entry name" value="PRTase-like"/>
</dbReference>
<dbReference type="AlphaFoldDB" id="A0A975M4K9"/>
<dbReference type="KEGG" id="ajg:KKR91_15690"/>
<dbReference type="Gene3D" id="3.40.50.2020">
    <property type="match status" value="1"/>
</dbReference>
<evidence type="ECO:0000313" key="2">
    <source>
        <dbReference type="EMBL" id="QWC09878.1"/>
    </source>
</evidence>
<protein>
    <submittedName>
        <fullName evidence="2">Phosphoribosyltransferase</fullName>
    </submittedName>
</protein>
<proteinExistence type="predicted"/>
<evidence type="ECO:0000313" key="3">
    <source>
        <dbReference type="Proteomes" id="UP000676885"/>
    </source>
</evidence>
<evidence type="ECO:0000259" key="1">
    <source>
        <dbReference type="Pfam" id="PF00156"/>
    </source>
</evidence>